<reference evidence="1" key="1">
    <citation type="submission" date="2021-06" db="EMBL/GenBank/DDBJ databases">
        <authorList>
            <person name="Hodson N. C."/>
            <person name="Mongue J. A."/>
            <person name="Jaron S. K."/>
        </authorList>
    </citation>
    <scope>NUCLEOTIDE SEQUENCE</scope>
</reference>
<evidence type="ECO:0000313" key="2">
    <source>
        <dbReference type="Proteomes" id="UP000708208"/>
    </source>
</evidence>
<dbReference type="AlphaFoldDB" id="A0A8J2PE98"/>
<name>A0A8J2PE98_9HEXA</name>
<sequence>LEFKRTLVINTFAFDRPDH</sequence>
<gene>
    <name evidence="1" type="ORF">AFUS01_LOCUS29060</name>
</gene>
<evidence type="ECO:0000313" key="1">
    <source>
        <dbReference type="EMBL" id="CAG7818563.1"/>
    </source>
</evidence>
<comment type="caution">
    <text evidence="1">The sequence shown here is derived from an EMBL/GenBank/DDBJ whole genome shotgun (WGS) entry which is preliminary data.</text>
</comment>
<dbReference type="Proteomes" id="UP000708208">
    <property type="component" value="Unassembled WGS sequence"/>
</dbReference>
<proteinExistence type="predicted"/>
<organism evidence="1 2">
    <name type="scientific">Allacma fusca</name>
    <dbReference type="NCBI Taxonomy" id="39272"/>
    <lineage>
        <taxon>Eukaryota</taxon>
        <taxon>Metazoa</taxon>
        <taxon>Ecdysozoa</taxon>
        <taxon>Arthropoda</taxon>
        <taxon>Hexapoda</taxon>
        <taxon>Collembola</taxon>
        <taxon>Symphypleona</taxon>
        <taxon>Sminthuridae</taxon>
        <taxon>Allacma</taxon>
    </lineage>
</organism>
<dbReference type="EMBL" id="CAJVCH010424070">
    <property type="protein sequence ID" value="CAG7818563.1"/>
    <property type="molecule type" value="Genomic_DNA"/>
</dbReference>
<keyword evidence="2" id="KW-1185">Reference proteome</keyword>
<protein>
    <submittedName>
        <fullName evidence="1">Uncharacterized protein</fullName>
    </submittedName>
</protein>
<accession>A0A8J2PE98</accession>
<feature type="non-terminal residue" evidence="1">
    <location>
        <position position="1"/>
    </location>
</feature>